<protein>
    <submittedName>
        <fullName evidence="2">Uncharacterized protein</fullName>
    </submittedName>
</protein>
<dbReference type="AlphaFoldDB" id="F5Y0H1"/>
<evidence type="ECO:0000313" key="2">
    <source>
        <dbReference type="EMBL" id="AEG93377.1"/>
    </source>
</evidence>
<dbReference type="EMBL" id="CP000245">
    <property type="protein sequence ID" value="AEG93377.1"/>
    <property type="molecule type" value="Genomic_DNA"/>
</dbReference>
<evidence type="ECO:0000313" key="3">
    <source>
        <dbReference type="Proteomes" id="UP000008385"/>
    </source>
</evidence>
<dbReference type="OrthoDB" id="8913787at2"/>
<sequence>MFGMGGRAKPPAPAPAKKPKAARKPALVPVTVKLEPAQHAKFQLLGGEAWLRGQLDAAAVEVVFKA</sequence>
<proteinExistence type="predicted"/>
<accession>F5Y0H1</accession>
<dbReference type="RefSeq" id="WP_013901609.1">
    <property type="nucleotide sequence ID" value="NC_015677.1"/>
</dbReference>
<reference evidence="3" key="1">
    <citation type="submission" date="2006-01" db="EMBL/GenBank/DDBJ databases">
        <title>Genome of the cyst-dividing bacterium Ramlibacter tataouinensis.</title>
        <authorList>
            <person name="Barakat M."/>
            <person name="Ortet P."/>
            <person name="De Luca G."/>
            <person name="Jourlin-Castelli C."/>
            <person name="Ansaldi M."/>
            <person name="Py B."/>
            <person name="Fichant G."/>
            <person name="Coutinho P."/>
            <person name="Voulhoux R."/>
            <person name="Bastien O."/>
            <person name="Roy S."/>
            <person name="Marechal E."/>
            <person name="Henrissat B."/>
            <person name="Quentin Y."/>
            <person name="Noirot P."/>
            <person name="Filloux A."/>
            <person name="Mejean V."/>
            <person name="DuBow M."/>
            <person name="Barras F."/>
            <person name="Heulin T."/>
        </authorList>
    </citation>
    <scope>NUCLEOTIDE SEQUENCE [LARGE SCALE GENOMIC DNA]</scope>
    <source>
        <strain evidence="3">ATCC BAA-407 / DSM 14655 / LMG 21543 / TTB310</strain>
    </source>
</reference>
<name>F5Y0H1_RAMTT</name>
<reference evidence="2 3" key="2">
    <citation type="journal article" date="2011" name="PLoS ONE">
        <title>The Cyst-Dividing Bacterium Ramlibacter tataouinensis TTB310 Genome Reveals a Well-Stocked Toolbox for Adaptation to a Desert Environment.</title>
        <authorList>
            <person name="De Luca G."/>
            <person name="Barakat M."/>
            <person name="Ortet P."/>
            <person name="Fochesato S."/>
            <person name="Jourlin-Castelli C."/>
            <person name="Ansaldi M."/>
            <person name="Py B."/>
            <person name="Fichant G."/>
            <person name="Coutinho P.M."/>
            <person name="Voulhoux R."/>
            <person name="Bastien O."/>
            <person name="Marechal E."/>
            <person name="Henrissat B."/>
            <person name="Quentin Y."/>
            <person name="Noirot P."/>
            <person name="Filloux A."/>
            <person name="Mejean V."/>
            <person name="Dubow M.S."/>
            <person name="Barras F."/>
            <person name="Barbe V."/>
            <person name="Weissenbach J."/>
            <person name="Mihalcescu I."/>
            <person name="Vermeglio A."/>
            <person name="Achouak W."/>
            <person name="Heulin T."/>
        </authorList>
    </citation>
    <scope>NUCLEOTIDE SEQUENCE [LARGE SCALE GENOMIC DNA]</scope>
    <source>
        <strain evidence="3">ATCC BAA-407 / DSM 14655 / LMG 21543 / TTB310</strain>
    </source>
</reference>
<dbReference type="HOGENOM" id="CLU_2828178_0_0_4"/>
<feature type="region of interest" description="Disordered" evidence="1">
    <location>
        <begin position="1"/>
        <end position="23"/>
    </location>
</feature>
<gene>
    <name evidence="2" type="ordered locus">Rta_22790</name>
</gene>
<keyword evidence="3" id="KW-1185">Reference proteome</keyword>
<evidence type="ECO:0000256" key="1">
    <source>
        <dbReference type="SAM" id="MobiDB-lite"/>
    </source>
</evidence>
<organism evidence="2 3">
    <name type="scientific">Ramlibacter tataouinensis (strain ATCC BAA-407 / DSM 14655 / LMG 21543 / TTB310)</name>
    <dbReference type="NCBI Taxonomy" id="365046"/>
    <lineage>
        <taxon>Bacteria</taxon>
        <taxon>Pseudomonadati</taxon>
        <taxon>Pseudomonadota</taxon>
        <taxon>Betaproteobacteria</taxon>
        <taxon>Burkholderiales</taxon>
        <taxon>Comamonadaceae</taxon>
        <taxon>Ramlibacter</taxon>
    </lineage>
</organism>
<dbReference type="STRING" id="365046.Rta_22790"/>
<dbReference type="Proteomes" id="UP000008385">
    <property type="component" value="Chromosome"/>
</dbReference>
<dbReference type="KEGG" id="rta:Rta_22790"/>